<organism evidence="2 3">
    <name type="scientific">Methanoplanus endosymbiosus</name>
    <dbReference type="NCBI Taxonomy" id="33865"/>
    <lineage>
        <taxon>Archaea</taxon>
        <taxon>Methanobacteriati</taxon>
        <taxon>Methanobacteriota</taxon>
        <taxon>Stenosarchaea group</taxon>
        <taxon>Methanomicrobia</taxon>
        <taxon>Methanomicrobiales</taxon>
        <taxon>Methanomicrobiaceae</taxon>
        <taxon>Methanoplanus</taxon>
    </lineage>
</organism>
<dbReference type="SUPFAM" id="SSF55021">
    <property type="entry name" value="ACT-like"/>
    <property type="match status" value="1"/>
</dbReference>
<dbReference type="Pfam" id="PF18462">
    <property type="entry name" value="DUF5612"/>
    <property type="match status" value="1"/>
</dbReference>
<dbReference type="AlphaFoldDB" id="A0A9E7PQV1"/>
<dbReference type="Proteomes" id="UP001060368">
    <property type="component" value="Chromosome"/>
</dbReference>
<feature type="domain" description="ACT" evidence="1">
    <location>
        <begin position="11"/>
        <end position="90"/>
    </location>
</feature>
<evidence type="ECO:0000259" key="1">
    <source>
        <dbReference type="PROSITE" id="PS51671"/>
    </source>
</evidence>
<gene>
    <name evidence="2" type="ORF">L6E24_10515</name>
</gene>
<dbReference type="GeneID" id="74308138"/>
<proteinExistence type="predicted"/>
<dbReference type="PIRSF" id="PIRSF006363">
    <property type="entry name" value="UCP006363_ACT"/>
    <property type="match status" value="1"/>
</dbReference>
<dbReference type="RefSeq" id="WP_257741943.1">
    <property type="nucleotide sequence ID" value="NZ_CP096115.1"/>
</dbReference>
<keyword evidence="3" id="KW-1185">Reference proteome</keyword>
<reference evidence="2" key="1">
    <citation type="submission" date="2022-04" db="EMBL/GenBank/DDBJ databases">
        <title>Complete genome of Methanoplanus endosymbiosus DSM 3599.</title>
        <authorList>
            <person name="Chen S.-C."/>
            <person name="You Y.-T."/>
            <person name="Zhou Y.-Z."/>
            <person name="Lai M.-C."/>
        </authorList>
    </citation>
    <scope>NUCLEOTIDE SEQUENCE</scope>
    <source>
        <strain evidence="2">DSM 3599</strain>
    </source>
</reference>
<dbReference type="Gene3D" id="3.40.50.10550">
    <property type="entry name" value="Hypothetical protein af1403, domain 2"/>
    <property type="match status" value="1"/>
</dbReference>
<dbReference type="EMBL" id="CP096115">
    <property type="protein sequence ID" value="UUX91792.1"/>
    <property type="molecule type" value="Genomic_DNA"/>
</dbReference>
<dbReference type="InterPro" id="IPR011006">
    <property type="entry name" value="CheY-like_superfamily"/>
</dbReference>
<dbReference type="InterPro" id="IPR002912">
    <property type="entry name" value="ACT_dom"/>
</dbReference>
<evidence type="ECO:0000313" key="2">
    <source>
        <dbReference type="EMBL" id="UUX91792.1"/>
    </source>
</evidence>
<accession>A0A9E7PQV1</accession>
<dbReference type="InterPro" id="IPR045865">
    <property type="entry name" value="ACT-like_dom_sf"/>
</dbReference>
<sequence length="227" mass="24732">MTESGDISVRAVSIICEHRQGVLRDISEVMAENGANIEMVQSSVLPFGPDKGKSLLYFEFGEIEEYEHLKESLIRLDPVYDIKTYRPLSQIFGKRIIIFGGGAQVAQVALGAVNEADRHNIRGERISVDTFPVVGEKNLTAAIDAISRLPRVAVLVLAGSLMGGTIVSVVERVKQYGIPVISLSMAGSLPDHADLVVTDPIQAGVFAVMHASELAVFDIYRVRGRHF</sequence>
<evidence type="ECO:0000313" key="3">
    <source>
        <dbReference type="Proteomes" id="UP001060368"/>
    </source>
</evidence>
<dbReference type="InterPro" id="IPR015832">
    <property type="entry name" value="UCP006363_ACT"/>
</dbReference>
<protein>
    <submittedName>
        <fullName evidence="2">DUF5612 domain-containing protein</fullName>
    </submittedName>
</protein>
<dbReference type="SUPFAM" id="SSF52172">
    <property type="entry name" value="CheY-like"/>
    <property type="match status" value="1"/>
</dbReference>
<dbReference type="KEGG" id="mend:L6E24_10515"/>
<name>A0A9E7PQV1_9EURY</name>
<dbReference type="Gene3D" id="3.30.70.260">
    <property type="match status" value="1"/>
</dbReference>
<dbReference type="InterPro" id="IPR040537">
    <property type="entry name" value="DUF5612"/>
</dbReference>
<dbReference type="PROSITE" id="PS51671">
    <property type="entry name" value="ACT"/>
    <property type="match status" value="1"/>
</dbReference>